<keyword evidence="8 18" id="KW-0175">Coiled coil</keyword>
<evidence type="ECO:0000256" key="5">
    <source>
        <dbReference type="ARBA" id="ARBA00022490"/>
    </source>
</evidence>
<dbReference type="Pfam" id="PF06657">
    <property type="entry name" value="Cep57_MT_bd"/>
    <property type="match status" value="1"/>
</dbReference>
<feature type="region of interest" description="Disordered" evidence="19">
    <location>
        <begin position="421"/>
        <end position="478"/>
    </location>
</feature>
<evidence type="ECO:0000259" key="21">
    <source>
        <dbReference type="Pfam" id="PF14073"/>
    </source>
</evidence>
<evidence type="ECO:0000256" key="3">
    <source>
        <dbReference type="ARBA" id="ARBA00004629"/>
    </source>
</evidence>
<evidence type="ECO:0000256" key="6">
    <source>
        <dbReference type="ARBA" id="ARBA00022701"/>
    </source>
</evidence>
<evidence type="ECO:0000256" key="10">
    <source>
        <dbReference type="ARBA" id="ARBA00023328"/>
    </source>
</evidence>
<dbReference type="Proteomes" id="UP000770717">
    <property type="component" value="Unassembled WGS sequence"/>
</dbReference>
<evidence type="ECO:0000256" key="2">
    <source>
        <dbReference type="ARBA" id="ARBA00004300"/>
    </source>
</evidence>
<comment type="similarity">
    <text evidence="4">Belongs to the translokin family.</text>
</comment>
<evidence type="ECO:0000256" key="8">
    <source>
        <dbReference type="ARBA" id="ARBA00023054"/>
    </source>
</evidence>
<evidence type="ECO:0000256" key="15">
    <source>
        <dbReference type="ARBA" id="ARBA00070483"/>
    </source>
</evidence>
<feature type="compositionally biased region" description="Basic and acidic residues" evidence="19">
    <location>
        <begin position="441"/>
        <end position="454"/>
    </location>
</feature>
<dbReference type="AlphaFoldDB" id="A0A8J6KFR8"/>
<keyword evidence="10" id="KW-0137">Centromere</keyword>
<name>A0A8J6KFR8_ELECQ</name>
<evidence type="ECO:0000256" key="12">
    <source>
        <dbReference type="ARBA" id="ARBA00042578"/>
    </source>
</evidence>
<comment type="function">
    <text evidence="13">Required for spindle microtubule attachment to both kinetochores and centrosomes. Also functions to tether minus-ends of spindle microtubules to centrosomes. May act by forming ring-like structures around microtubules, or by serving as a cross-linker or scaffold at the attachment site.</text>
</comment>
<dbReference type="GO" id="GO:0000776">
    <property type="term" value="C:kinetochore"/>
    <property type="evidence" value="ECO:0007669"/>
    <property type="project" value="UniProtKB-KW"/>
</dbReference>
<dbReference type="GO" id="GO:0042802">
    <property type="term" value="F:identical protein binding"/>
    <property type="evidence" value="ECO:0007669"/>
    <property type="project" value="InterPro"/>
</dbReference>
<comment type="subunit">
    <text evidence="14">Interacts with clip1, mis12, ndc80 and zwint. Interacts with gamma-tubulin.</text>
</comment>
<feature type="coiled-coil region" evidence="18">
    <location>
        <begin position="58"/>
        <end position="222"/>
    </location>
</feature>
<feature type="region of interest" description="Disordered" evidence="19">
    <location>
        <begin position="1"/>
        <end position="56"/>
    </location>
</feature>
<accession>A0A8J6KFR8</accession>
<evidence type="ECO:0000313" key="22">
    <source>
        <dbReference type="EMBL" id="KAG9491317.1"/>
    </source>
</evidence>
<feature type="compositionally biased region" description="Polar residues" evidence="19">
    <location>
        <begin position="27"/>
        <end position="46"/>
    </location>
</feature>
<dbReference type="Pfam" id="PF14073">
    <property type="entry name" value="Cep57_CLD"/>
    <property type="match status" value="1"/>
</dbReference>
<sequence>MAAGVLQSSTLHSPLSGRAAAPGGKDAQSSTSYPGANLSVTSQRSPSRPPAAYPESNSRAIISALRNLQEKIRQLELERTKATENIRLLSKESMDYKHRLEKQAQSTDHVRDDISRQNRDLSRQLSAAESRCSLLEKQLEYMKKMVQNAETERSSVLAKQVSLEGDKSLEQSNLQAKLEKLDKLEQEYLKLTTMQVLAENKIRDIEQKLREEEHQRKLVQEKAAQLQTGLETNRILLKSLTPPTKLVKIKRRTSHEDKKADHQSSSHTQPHYRLSLGDVPFVAGKSTAPSHSVRANVQHVLHMMKQHHKVFCNDRVLSDQPLEDKESSVRWTDTFALSSSSYRELSEVLLTLEDEFGQMSFDHQEFVKQLNEAHSDRLKEDLEEELETLVRRMEAKADQITKVRKHQAMLAKFLKESRLKKKTSCESSKSDRSGKAHHTTKRDPNRASPGEKSRKSLQLLRDMQTLQGSLRRDDVHWD</sequence>
<comment type="subcellular location">
    <subcellularLocation>
        <location evidence="3">Chromosome</location>
        <location evidence="3">Centromere</location>
        <location evidence="3">Kinetochore</location>
    </subcellularLocation>
    <subcellularLocation>
        <location evidence="2">Cytoplasm</location>
        <location evidence="2">Cytoskeleton</location>
        <location evidence="2">Microtubule organizing center</location>
        <location evidence="2">Centrosome</location>
    </subcellularLocation>
    <subcellularLocation>
        <location evidence="1">Cytoplasm</location>
        <location evidence="1">Cytoskeleton</location>
        <location evidence="1">Spindle</location>
    </subcellularLocation>
</comment>
<evidence type="ECO:0000256" key="9">
    <source>
        <dbReference type="ARBA" id="ARBA00023212"/>
    </source>
</evidence>
<dbReference type="InterPro" id="IPR025913">
    <property type="entry name" value="Cep57_CLD"/>
</dbReference>
<keyword evidence="5" id="KW-0963">Cytoplasm</keyword>
<organism evidence="22 23">
    <name type="scientific">Eleutherodactylus coqui</name>
    <name type="common">Puerto Rican coqui</name>
    <dbReference type="NCBI Taxonomy" id="57060"/>
    <lineage>
        <taxon>Eukaryota</taxon>
        <taxon>Metazoa</taxon>
        <taxon>Chordata</taxon>
        <taxon>Craniata</taxon>
        <taxon>Vertebrata</taxon>
        <taxon>Euteleostomi</taxon>
        <taxon>Amphibia</taxon>
        <taxon>Batrachia</taxon>
        <taxon>Anura</taxon>
        <taxon>Neobatrachia</taxon>
        <taxon>Hyloidea</taxon>
        <taxon>Eleutherodactylidae</taxon>
        <taxon>Eleutherodactylinae</taxon>
        <taxon>Eleutherodactylus</taxon>
        <taxon>Eleutherodactylus</taxon>
    </lineage>
</organism>
<evidence type="ECO:0000256" key="11">
    <source>
        <dbReference type="ARBA" id="ARBA00041218"/>
    </source>
</evidence>
<evidence type="ECO:0000256" key="16">
    <source>
        <dbReference type="ARBA" id="ARBA00074214"/>
    </source>
</evidence>
<keyword evidence="23" id="KW-1185">Reference proteome</keyword>
<gene>
    <name evidence="22" type="ORF">GDO78_000033</name>
</gene>
<keyword evidence="7" id="KW-0995">Kinetochore</keyword>
<comment type="caution">
    <text evidence="22">The sequence shown here is derived from an EMBL/GenBank/DDBJ whole genome shotgun (WGS) entry which is preliminary data.</text>
</comment>
<dbReference type="InterPro" id="IPR024957">
    <property type="entry name" value="Cep57_MT-bd_dom"/>
</dbReference>
<proteinExistence type="inferred from homology"/>
<feature type="region of interest" description="Disordered" evidence="19">
    <location>
        <begin position="251"/>
        <end position="272"/>
    </location>
</feature>
<keyword evidence="9" id="KW-0206">Cytoskeleton</keyword>
<reference evidence="22" key="1">
    <citation type="thesis" date="2020" institute="ProQuest LLC" country="789 East Eisenhower Parkway, Ann Arbor, MI, USA">
        <title>Comparative Genomics and Chromosome Evolution.</title>
        <authorList>
            <person name="Mudd A.B."/>
        </authorList>
    </citation>
    <scope>NUCLEOTIDE SEQUENCE</scope>
    <source>
        <strain evidence="22">HN-11 Male</strain>
        <tissue evidence="22">Kidney and liver</tissue>
    </source>
</reference>
<dbReference type="FunFam" id="1.20.58.90:FF:000003">
    <property type="entry name" value="Centrosomal protein of 57 kDa"/>
    <property type="match status" value="1"/>
</dbReference>
<evidence type="ECO:0000313" key="23">
    <source>
        <dbReference type="Proteomes" id="UP000770717"/>
    </source>
</evidence>
<dbReference type="EMBL" id="WNTK01000001">
    <property type="protein sequence ID" value="KAG9491317.1"/>
    <property type="molecule type" value="Genomic_DNA"/>
</dbReference>
<keyword evidence="6" id="KW-0493">Microtubule</keyword>
<protein>
    <recommendedName>
        <fullName evidence="15">Centrosomal protein CEP57L1</fullName>
    </recommendedName>
    <alternativeName>
        <fullName evidence="11">Centrosomal protein 57kDa-like protein 1</fullName>
    </alternativeName>
    <alternativeName>
        <fullName evidence="16">Centrosomal protein cep57l1</fullName>
    </alternativeName>
    <alternativeName>
        <fullName evidence="17">Centrosomal protein of 57 kDa</fullName>
    </alternativeName>
    <alternativeName>
        <fullName evidence="12">Cep57-related protein</fullName>
    </alternativeName>
</protein>
<dbReference type="OrthoDB" id="76453at2759"/>
<dbReference type="GO" id="GO:0005813">
    <property type="term" value="C:centrosome"/>
    <property type="evidence" value="ECO:0007669"/>
    <property type="project" value="UniProtKB-SubCell"/>
</dbReference>
<evidence type="ECO:0000256" key="7">
    <source>
        <dbReference type="ARBA" id="ARBA00022838"/>
    </source>
</evidence>
<dbReference type="GO" id="GO:0008017">
    <property type="term" value="F:microtubule binding"/>
    <property type="evidence" value="ECO:0007669"/>
    <property type="project" value="InterPro"/>
</dbReference>
<dbReference type="PANTHER" id="PTHR19336:SF11">
    <property type="entry name" value="CENTROSOMAL PROTEIN OF 57 KDA"/>
    <property type="match status" value="1"/>
</dbReference>
<evidence type="ECO:0000256" key="17">
    <source>
        <dbReference type="ARBA" id="ARBA00079349"/>
    </source>
</evidence>
<feature type="compositionally biased region" description="Polar residues" evidence="19">
    <location>
        <begin position="1"/>
        <end position="13"/>
    </location>
</feature>
<evidence type="ECO:0000256" key="1">
    <source>
        <dbReference type="ARBA" id="ARBA00004186"/>
    </source>
</evidence>
<evidence type="ECO:0000256" key="13">
    <source>
        <dbReference type="ARBA" id="ARBA00055384"/>
    </source>
</evidence>
<evidence type="ECO:0000256" key="19">
    <source>
        <dbReference type="SAM" id="MobiDB-lite"/>
    </source>
</evidence>
<dbReference type="GO" id="GO:0005874">
    <property type="term" value="C:microtubule"/>
    <property type="evidence" value="ECO:0007669"/>
    <property type="project" value="UniProtKB-KW"/>
</dbReference>
<dbReference type="Gene3D" id="1.20.58.90">
    <property type="match status" value="1"/>
</dbReference>
<dbReference type="SUPFAM" id="SSF57997">
    <property type="entry name" value="Tropomyosin"/>
    <property type="match status" value="1"/>
</dbReference>
<feature type="domain" description="Cep57 centrosome microtubule-binding" evidence="20">
    <location>
        <begin position="338"/>
        <end position="406"/>
    </location>
</feature>
<feature type="compositionally biased region" description="Basic and acidic residues" evidence="19">
    <location>
        <begin position="254"/>
        <end position="264"/>
    </location>
</feature>
<dbReference type="GO" id="GO:0005819">
    <property type="term" value="C:spindle"/>
    <property type="evidence" value="ECO:0007669"/>
    <property type="project" value="UniProtKB-SubCell"/>
</dbReference>
<dbReference type="InterPro" id="IPR051756">
    <property type="entry name" value="Centrosomal_MT-associated"/>
</dbReference>
<evidence type="ECO:0000256" key="4">
    <source>
        <dbReference type="ARBA" id="ARBA00008179"/>
    </source>
</evidence>
<evidence type="ECO:0000256" key="18">
    <source>
        <dbReference type="SAM" id="Coils"/>
    </source>
</evidence>
<dbReference type="PANTHER" id="PTHR19336">
    <property type="entry name" value="UNCHARACTERIZED DUF1167"/>
    <property type="match status" value="1"/>
</dbReference>
<evidence type="ECO:0000256" key="14">
    <source>
        <dbReference type="ARBA" id="ARBA00063967"/>
    </source>
</evidence>
<dbReference type="GO" id="GO:0043015">
    <property type="term" value="F:gamma-tubulin binding"/>
    <property type="evidence" value="ECO:0007669"/>
    <property type="project" value="InterPro"/>
</dbReference>
<feature type="domain" description="Cep57 centrosome localisation" evidence="21">
    <location>
        <begin position="60"/>
        <end position="237"/>
    </location>
</feature>
<evidence type="ECO:0000259" key="20">
    <source>
        <dbReference type="Pfam" id="PF06657"/>
    </source>
</evidence>